<proteinExistence type="predicted"/>
<feature type="region of interest" description="Disordered" evidence="1">
    <location>
        <begin position="64"/>
        <end position="109"/>
    </location>
</feature>
<organism evidence="2 3">
    <name type="scientific">Ramazzottius varieornatus</name>
    <name type="common">Water bear</name>
    <name type="synonym">Tardigrade</name>
    <dbReference type="NCBI Taxonomy" id="947166"/>
    <lineage>
        <taxon>Eukaryota</taxon>
        <taxon>Metazoa</taxon>
        <taxon>Ecdysozoa</taxon>
        <taxon>Tardigrada</taxon>
        <taxon>Eutardigrada</taxon>
        <taxon>Parachela</taxon>
        <taxon>Hypsibioidea</taxon>
        <taxon>Ramazzottiidae</taxon>
        <taxon>Ramazzottius</taxon>
    </lineage>
</organism>
<accession>A0A1D1VSJ3</accession>
<sequence length="193" mass="21705">MLITFFQRKVTKVFLLIKYPSRFEHSLAGNEMESSTGEEVASLMIETEVTVPVNEEHVVAAVDNDDNPIALNESVPHRDLAEGASIDTGDTADTSASGQEVGENEPAAKRHKLDVVVPEDYVDEEEDFPADWKGEVEEEEEDEDEGFSITLGDTRPRIDVRKSRHGLLSSFQTPHGRELNSQYCFYRFKEGRN</sequence>
<evidence type="ECO:0000313" key="2">
    <source>
        <dbReference type="EMBL" id="GAV02698.1"/>
    </source>
</evidence>
<dbReference type="AlphaFoldDB" id="A0A1D1VSJ3"/>
<protein>
    <submittedName>
        <fullName evidence="2">Uncharacterized protein</fullName>
    </submittedName>
</protein>
<gene>
    <name evidence="2" type="primary">RvY_13231</name>
    <name evidence="2" type="synonym">RvY_13231.2</name>
    <name evidence="2" type="ORF">RvY_13231-2</name>
</gene>
<keyword evidence="3" id="KW-1185">Reference proteome</keyword>
<dbReference type="Proteomes" id="UP000186922">
    <property type="component" value="Unassembled WGS sequence"/>
</dbReference>
<feature type="region of interest" description="Disordered" evidence="1">
    <location>
        <begin position="132"/>
        <end position="155"/>
    </location>
</feature>
<evidence type="ECO:0000256" key="1">
    <source>
        <dbReference type="SAM" id="MobiDB-lite"/>
    </source>
</evidence>
<reference evidence="2 3" key="1">
    <citation type="journal article" date="2016" name="Nat. Commun.">
        <title>Extremotolerant tardigrade genome and improved radiotolerance of human cultured cells by tardigrade-unique protein.</title>
        <authorList>
            <person name="Hashimoto T."/>
            <person name="Horikawa D.D."/>
            <person name="Saito Y."/>
            <person name="Kuwahara H."/>
            <person name="Kozuka-Hata H."/>
            <person name="Shin-I T."/>
            <person name="Minakuchi Y."/>
            <person name="Ohishi K."/>
            <person name="Motoyama A."/>
            <person name="Aizu T."/>
            <person name="Enomoto A."/>
            <person name="Kondo K."/>
            <person name="Tanaka S."/>
            <person name="Hara Y."/>
            <person name="Koshikawa S."/>
            <person name="Sagara H."/>
            <person name="Miura T."/>
            <person name="Yokobori S."/>
            <person name="Miyagawa K."/>
            <person name="Suzuki Y."/>
            <person name="Kubo T."/>
            <person name="Oyama M."/>
            <person name="Kohara Y."/>
            <person name="Fujiyama A."/>
            <person name="Arakawa K."/>
            <person name="Katayama T."/>
            <person name="Toyoda A."/>
            <person name="Kunieda T."/>
        </authorList>
    </citation>
    <scope>NUCLEOTIDE SEQUENCE [LARGE SCALE GENOMIC DNA]</scope>
    <source>
        <strain evidence="2 3">YOKOZUNA-1</strain>
    </source>
</reference>
<comment type="caution">
    <text evidence="2">The sequence shown here is derived from an EMBL/GenBank/DDBJ whole genome shotgun (WGS) entry which is preliminary data.</text>
</comment>
<dbReference type="EMBL" id="BDGG01000008">
    <property type="protein sequence ID" value="GAV02698.1"/>
    <property type="molecule type" value="Genomic_DNA"/>
</dbReference>
<evidence type="ECO:0000313" key="3">
    <source>
        <dbReference type="Proteomes" id="UP000186922"/>
    </source>
</evidence>
<feature type="compositionally biased region" description="Acidic residues" evidence="1">
    <location>
        <begin position="136"/>
        <end position="146"/>
    </location>
</feature>
<name>A0A1D1VSJ3_RAMVA</name>